<dbReference type="AlphaFoldDB" id="F2BA57"/>
<dbReference type="Proteomes" id="UP000004105">
    <property type="component" value="Unassembled WGS sequence"/>
</dbReference>
<dbReference type="STRING" id="267212.GCA_001063965_00861"/>
<reference evidence="2 3" key="1">
    <citation type="submission" date="2011-02" db="EMBL/GenBank/DDBJ databases">
        <authorList>
            <person name="Muzny D."/>
            <person name="Qin X."/>
            <person name="Deng J."/>
            <person name="Jiang H."/>
            <person name="Liu Y."/>
            <person name="Qu J."/>
            <person name="Song X.-Z."/>
            <person name="Zhang L."/>
            <person name="Thornton R."/>
            <person name="Coyle M."/>
            <person name="Francisco L."/>
            <person name="Jackson L."/>
            <person name="Javaid M."/>
            <person name="Korchina V."/>
            <person name="Kovar C."/>
            <person name="Mata R."/>
            <person name="Mathew T."/>
            <person name="Ngo R."/>
            <person name="Nguyen L."/>
            <person name="Nguyen N."/>
            <person name="Okwuonu G."/>
            <person name="Ongeri F."/>
            <person name="Pham C."/>
            <person name="Simmons D."/>
            <person name="Wilczek-Boney K."/>
            <person name="Hale W."/>
            <person name="Jakkamsetti A."/>
            <person name="Pham P."/>
            <person name="Ruth R."/>
            <person name="San Lucas F."/>
            <person name="Warren J."/>
            <person name="Zhang J."/>
            <person name="Zhao Z."/>
            <person name="Zhou C."/>
            <person name="Zhu D."/>
            <person name="Lee S."/>
            <person name="Bess C."/>
            <person name="Blankenburg K."/>
            <person name="Forbes L."/>
            <person name="Fu Q."/>
            <person name="Gubbala S."/>
            <person name="Hirani K."/>
            <person name="Jayaseelan J.C."/>
            <person name="Lara F."/>
            <person name="Munidasa M."/>
            <person name="Palculict T."/>
            <person name="Patil S."/>
            <person name="Pu L.-L."/>
            <person name="Saada N."/>
            <person name="Tang L."/>
            <person name="Weissenberger G."/>
            <person name="Zhu Y."/>
            <person name="Hemphill L."/>
            <person name="Shang Y."/>
            <person name="Youmans B."/>
            <person name="Ayvaz T."/>
            <person name="Ross M."/>
            <person name="Santibanez J."/>
            <person name="Aqrawi P."/>
            <person name="Gross S."/>
            <person name="Joshi V."/>
            <person name="Fowler G."/>
            <person name="Nazareth L."/>
            <person name="Reid J."/>
            <person name="Worley K."/>
            <person name="Petrosino J."/>
            <person name="Highlander S."/>
            <person name="Gibbs R."/>
        </authorList>
    </citation>
    <scope>NUCLEOTIDE SEQUENCE [LARGE SCALE GENOMIC DNA]</scope>
    <source>
        <strain evidence="2 3">ATCC BAA-1200</strain>
    </source>
</reference>
<dbReference type="Pfam" id="PF00773">
    <property type="entry name" value="RNB"/>
    <property type="match status" value="1"/>
</dbReference>
<dbReference type="PANTHER" id="PTHR23355:SF9">
    <property type="entry name" value="DIS3-LIKE EXONUCLEASE 2"/>
    <property type="match status" value="1"/>
</dbReference>
<organism evidence="2 3">
    <name type="scientific">Neisseria bacilliformis ATCC BAA-1200</name>
    <dbReference type="NCBI Taxonomy" id="888742"/>
    <lineage>
        <taxon>Bacteria</taxon>
        <taxon>Pseudomonadati</taxon>
        <taxon>Pseudomonadota</taxon>
        <taxon>Betaproteobacteria</taxon>
        <taxon>Neisseriales</taxon>
        <taxon>Neisseriaceae</taxon>
        <taxon>Neisseria</taxon>
    </lineage>
</organism>
<sequence>MSTDPNLYNPAVYTSPPKAVMNIFYEESGQFKTARIVQKTEAAYQADTLSGKRAKIKAANVFTEFDGDPAAFLAAAQAEAAQIDTGLLWETGGAEEFTAAEAAAEYYGRAPSKTELAATLIALYAAPMYFYKKGKGIFKAAPEDTLKQALAAIERKKQQDAQIEDWTGRLKNGELPAEIAVELKTILHAPDKQSPAYKAFAKAADALKLSHYELARHTGGIPSLPQYLREGFELRQYPQGVQPPATPLPELPELPLAENVRAFSIDDESTTEVDDALSVQDLPDGKKRVGIHIAAPALSEAIEATVFQRQSTAYFPGGKITMLPDNWIAAFSLDAGRTPPALSLYFDVDADFQITNPVCKTERVAIAHNLRIQHIEPHFNRETGTQGGNAFPHHNDLAWLYRLAIERQKQRGRYEPDRPVQYDCGIELLPDGRVAVTRRERNSPIDTLVSEMMILANSTWAQMLDEAGLPGLFRVQPAPGKVRMSTRAEAHIGMGVAHYGWFTSPLRRAADWVNQRQLIALTGGSEPRFEKNDPALFAQLRDFETAYTACQDFQRELEHYWSLVWLQQNNAAETEAAVLKDDLVRLTGLPLTVRATGLPVELPPRTTVKLRITGLDPENRFIALNYLNAVA</sequence>
<evidence type="ECO:0000313" key="3">
    <source>
        <dbReference type="Proteomes" id="UP000004105"/>
    </source>
</evidence>
<name>F2BA57_9NEIS</name>
<protein>
    <submittedName>
        <fullName evidence="2">Ribonuclease II</fullName>
    </submittedName>
</protein>
<dbReference type="InterPro" id="IPR001900">
    <property type="entry name" value="RNase_II/R"/>
</dbReference>
<gene>
    <name evidence="2" type="ORF">HMPREF9123_0611</name>
</gene>
<accession>F2BA57</accession>
<dbReference type="GO" id="GO:0005829">
    <property type="term" value="C:cytosol"/>
    <property type="evidence" value="ECO:0007669"/>
    <property type="project" value="TreeGrafter"/>
</dbReference>
<dbReference type="PANTHER" id="PTHR23355">
    <property type="entry name" value="RIBONUCLEASE"/>
    <property type="match status" value="1"/>
</dbReference>
<proteinExistence type="predicted"/>
<dbReference type="GO" id="GO:0006402">
    <property type="term" value="P:mRNA catabolic process"/>
    <property type="evidence" value="ECO:0007669"/>
    <property type="project" value="TreeGrafter"/>
</dbReference>
<comment type="caution">
    <text evidence="2">The sequence shown here is derived from an EMBL/GenBank/DDBJ whole genome shotgun (WGS) entry which is preliminary data.</text>
</comment>
<dbReference type="GO" id="GO:0003723">
    <property type="term" value="F:RNA binding"/>
    <property type="evidence" value="ECO:0007669"/>
    <property type="project" value="InterPro"/>
</dbReference>
<dbReference type="InterPro" id="IPR012340">
    <property type="entry name" value="NA-bd_OB-fold"/>
</dbReference>
<dbReference type="SMART" id="SM00955">
    <property type="entry name" value="RNB"/>
    <property type="match status" value="1"/>
</dbReference>
<dbReference type="HOGENOM" id="CLU_438650_0_0_4"/>
<dbReference type="GO" id="GO:0004540">
    <property type="term" value="F:RNA nuclease activity"/>
    <property type="evidence" value="ECO:0007669"/>
    <property type="project" value="InterPro"/>
</dbReference>
<evidence type="ECO:0000259" key="1">
    <source>
        <dbReference type="SMART" id="SM00955"/>
    </source>
</evidence>
<dbReference type="EMBL" id="AFAY01000011">
    <property type="protein sequence ID" value="EGF11699.1"/>
    <property type="molecule type" value="Genomic_DNA"/>
</dbReference>
<dbReference type="SUPFAM" id="SSF50249">
    <property type="entry name" value="Nucleic acid-binding proteins"/>
    <property type="match status" value="1"/>
</dbReference>
<evidence type="ECO:0000313" key="2">
    <source>
        <dbReference type="EMBL" id="EGF11699.1"/>
    </source>
</evidence>
<dbReference type="InterPro" id="IPR050180">
    <property type="entry name" value="RNR_Ribonuclease"/>
</dbReference>
<feature type="domain" description="RNB" evidence="1">
    <location>
        <begin position="253"/>
        <end position="524"/>
    </location>
</feature>
<keyword evidence="3" id="KW-1185">Reference proteome</keyword>